<dbReference type="GO" id="GO:1990904">
    <property type="term" value="C:ribonucleoprotein complex"/>
    <property type="evidence" value="ECO:0007669"/>
    <property type="project" value="UniProtKB-KW"/>
</dbReference>
<dbReference type="SMR" id="A0A3B0J0Y6"/>
<dbReference type="EMBL" id="OUNF01000229">
    <property type="protein sequence ID" value="SPP34136.1"/>
    <property type="molecule type" value="Genomic_DNA"/>
</dbReference>
<feature type="compositionally biased region" description="Basic residues" evidence="6">
    <location>
        <begin position="26"/>
        <end position="36"/>
    </location>
</feature>
<keyword evidence="2 5" id="KW-0689">Ribosomal protein</keyword>
<dbReference type="PROSITE" id="PS00784">
    <property type="entry name" value="RIBOSOMAL_L34"/>
    <property type="match status" value="1"/>
</dbReference>
<protein>
    <recommendedName>
        <fullName evidence="4 5">Large ribosomal subunit protein bL34</fullName>
    </recommendedName>
</protein>
<evidence type="ECO:0000256" key="2">
    <source>
        <dbReference type="ARBA" id="ARBA00022980"/>
    </source>
</evidence>
<reference evidence="7" key="1">
    <citation type="submission" date="2018-04" db="EMBL/GenBank/DDBJ databases">
        <authorList>
            <person name="Go L.Y."/>
            <person name="Mitchell J.A."/>
        </authorList>
    </citation>
    <scope>NUCLEOTIDE SEQUENCE</scope>
    <source>
        <strain evidence="7">WBAF</strain>
    </source>
</reference>
<feature type="region of interest" description="Disordered" evidence="6">
    <location>
        <begin position="1"/>
        <end position="44"/>
    </location>
</feature>
<evidence type="ECO:0000256" key="4">
    <source>
        <dbReference type="ARBA" id="ARBA00035177"/>
    </source>
</evidence>
<dbReference type="GO" id="GO:0003735">
    <property type="term" value="F:structural constituent of ribosome"/>
    <property type="evidence" value="ECO:0007669"/>
    <property type="project" value="InterPro"/>
</dbReference>
<keyword evidence="3 5" id="KW-0687">Ribonucleoprotein</keyword>
<feature type="compositionally biased region" description="Basic residues" evidence="6">
    <location>
        <begin position="1"/>
        <end position="19"/>
    </location>
</feature>
<accession>A0A3B0J0Y6</accession>
<dbReference type="GO" id="GO:0005840">
    <property type="term" value="C:ribosome"/>
    <property type="evidence" value="ECO:0007669"/>
    <property type="project" value="UniProtKB-KW"/>
</dbReference>
<dbReference type="InterPro" id="IPR020939">
    <property type="entry name" value="Ribosomal_bL34_CS"/>
</dbReference>
<evidence type="ECO:0000256" key="6">
    <source>
        <dbReference type="SAM" id="MobiDB-lite"/>
    </source>
</evidence>
<dbReference type="FunFam" id="1.10.287.3980:FF:000001">
    <property type="entry name" value="Mitochondrial ribosomal protein L34"/>
    <property type="match status" value="1"/>
</dbReference>
<dbReference type="InterPro" id="IPR000271">
    <property type="entry name" value="Ribosomal_bL34"/>
</dbReference>
<dbReference type="PANTHER" id="PTHR14503">
    <property type="entry name" value="MITOCHONDRIAL RIBOSOMAL PROTEIN 34 FAMILY MEMBER"/>
    <property type="match status" value="1"/>
</dbReference>
<dbReference type="Gene3D" id="1.10.287.3980">
    <property type="match status" value="1"/>
</dbReference>
<dbReference type="PANTHER" id="PTHR14503:SF4">
    <property type="entry name" value="LARGE RIBOSOMAL SUBUNIT PROTEIN BL34M"/>
    <property type="match status" value="1"/>
</dbReference>
<evidence type="ECO:0000256" key="1">
    <source>
        <dbReference type="ARBA" id="ARBA00010111"/>
    </source>
</evidence>
<proteinExistence type="inferred from homology"/>
<sequence length="44" mass="5184">MKRTFQPKNLKKKHKHGFRSRMSTKAGRKILNKRRSLGCNKLCA</sequence>
<dbReference type="NCBIfam" id="TIGR01030">
    <property type="entry name" value="rpmH_bact"/>
    <property type="match status" value="1"/>
</dbReference>
<dbReference type="Pfam" id="PF00468">
    <property type="entry name" value="Ribosomal_L34"/>
    <property type="match status" value="1"/>
</dbReference>
<comment type="similarity">
    <text evidence="1 5">Belongs to the bacterial ribosomal protein bL34 family.</text>
</comment>
<organism evidence="7">
    <name type="scientific">Wolbachia endosymbiont of Aleurodicus floccissimus</name>
    <dbReference type="NCBI Taxonomy" id="2152762"/>
    <lineage>
        <taxon>Bacteria</taxon>
        <taxon>Pseudomonadati</taxon>
        <taxon>Pseudomonadota</taxon>
        <taxon>Alphaproteobacteria</taxon>
        <taxon>Rickettsiales</taxon>
        <taxon>Anaplasmataceae</taxon>
        <taxon>Wolbachieae</taxon>
        <taxon>Wolbachia</taxon>
    </lineage>
</organism>
<gene>
    <name evidence="5 7" type="primary">rpmH</name>
    <name evidence="7" type="ORF">WBAF_0892</name>
</gene>
<evidence type="ECO:0000256" key="5">
    <source>
        <dbReference type="HAMAP-Rule" id="MF_00391"/>
    </source>
</evidence>
<name>A0A3B0J0Y6_9RICK</name>
<evidence type="ECO:0000256" key="3">
    <source>
        <dbReference type="ARBA" id="ARBA00023274"/>
    </source>
</evidence>
<dbReference type="HAMAP" id="MF_00391">
    <property type="entry name" value="Ribosomal_bL34"/>
    <property type="match status" value="1"/>
</dbReference>
<evidence type="ECO:0000313" key="7">
    <source>
        <dbReference type="EMBL" id="SPP34136.1"/>
    </source>
</evidence>
<dbReference type="AlphaFoldDB" id="A0A3B0J0Y6"/>
<dbReference type="GO" id="GO:0006412">
    <property type="term" value="P:translation"/>
    <property type="evidence" value="ECO:0007669"/>
    <property type="project" value="UniProtKB-UniRule"/>
</dbReference>